<feature type="non-terminal residue" evidence="2">
    <location>
        <position position="215"/>
    </location>
</feature>
<evidence type="ECO:0000313" key="2">
    <source>
        <dbReference type="EMBL" id="KAF1991024.1"/>
    </source>
</evidence>
<evidence type="ECO:0000259" key="1">
    <source>
        <dbReference type="Pfam" id="PF06985"/>
    </source>
</evidence>
<gene>
    <name evidence="2" type="ORF">K402DRAFT_323141</name>
</gene>
<sequence length="215" mass="24989">MITPRKRLDAVDFDFVRSWMSACRESHGECNRSVYSDAAYFPMQVLNCDTAEIEPGSKSTKYAALSYVWGKEASQVITKDHSRFSSFPLLMRDAMFAAKKLGLKYLWVDRYCISKSDPLLKHEQIKNMDHIYERAEVTLVALVDDPFSGLPGVSTHSRATQPFLKLGRSQIIGAMHDPKELIWSSKWWRRAWTFQEALLSKRRLYFTHEQVYFEC</sequence>
<accession>A0A6G1HD81</accession>
<feature type="domain" description="Heterokaryon incompatibility" evidence="1">
    <location>
        <begin position="62"/>
        <end position="196"/>
    </location>
</feature>
<dbReference type="InterPro" id="IPR010730">
    <property type="entry name" value="HET"/>
</dbReference>
<protein>
    <submittedName>
        <fullName evidence="2">HET-domain-containing protein</fullName>
    </submittedName>
</protein>
<dbReference type="AlphaFoldDB" id="A0A6G1HD81"/>
<dbReference type="OrthoDB" id="5428863at2759"/>
<organism evidence="2 3">
    <name type="scientific">Aulographum hederae CBS 113979</name>
    <dbReference type="NCBI Taxonomy" id="1176131"/>
    <lineage>
        <taxon>Eukaryota</taxon>
        <taxon>Fungi</taxon>
        <taxon>Dikarya</taxon>
        <taxon>Ascomycota</taxon>
        <taxon>Pezizomycotina</taxon>
        <taxon>Dothideomycetes</taxon>
        <taxon>Pleosporomycetidae</taxon>
        <taxon>Aulographales</taxon>
        <taxon>Aulographaceae</taxon>
    </lineage>
</organism>
<dbReference type="PANTHER" id="PTHR33112">
    <property type="entry name" value="DOMAIN PROTEIN, PUTATIVE-RELATED"/>
    <property type="match status" value="1"/>
</dbReference>
<dbReference type="Pfam" id="PF06985">
    <property type="entry name" value="HET"/>
    <property type="match status" value="1"/>
</dbReference>
<reference evidence="2" key="1">
    <citation type="journal article" date="2020" name="Stud. Mycol.">
        <title>101 Dothideomycetes genomes: a test case for predicting lifestyles and emergence of pathogens.</title>
        <authorList>
            <person name="Haridas S."/>
            <person name="Albert R."/>
            <person name="Binder M."/>
            <person name="Bloem J."/>
            <person name="Labutti K."/>
            <person name="Salamov A."/>
            <person name="Andreopoulos B."/>
            <person name="Baker S."/>
            <person name="Barry K."/>
            <person name="Bills G."/>
            <person name="Bluhm B."/>
            <person name="Cannon C."/>
            <person name="Castanera R."/>
            <person name="Culley D."/>
            <person name="Daum C."/>
            <person name="Ezra D."/>
            <person name="Gonzalez J."/>
            <person name="Henrissat B."/>
            <person name="Kuo A."/>
            <person name="Liang C."/>
            <person name="Lipzen A."/>
            <person name="Lutzoni F."/>
            <person name="Magnuson J."/>
            <person name="Mondo S."/>
            <person name="Nolan M."/>
            <person name="Ohm R."/>
            <person name="Pangilinan J."/>
            <person name="Park H.-J."/>
            <person name="Ramirez L."/>
            <person name="Alfaro M."/>
            <person name="Sun H."/>
            <person name="Tritt A."/>
            <person name="Yoshinaga Y."/>
            <person name="Zwiers L.-H."/>
            <person name="Turgeon B."/>
            <person name="Goodwin S."/>
            <person name="Spatafora J."/>
            <person name="Crous P."/>
            <person name="Grigoriev I."/>
        </authorList>
    </citation>
    <scope>NUCLEOTIDE SEQUENCE</scope>
    <source>
        <strain evidence="2">CBS 113979</strain>
    </source>
</reference>
<dbReference type="PANTHER" id="PTHR33112:SF1">
    <property type="entry name" value="HETEROKARYON INCOMPATIBILITY DOMAIN-CONTAINING PROTEIN"/>
    <property type="match status" value="1"/>
</dbReference>
<keyword evidence="3" id="KW-1185">Reference proteome</keyword>
<dbReference type="EMBL" id="ML977140">
    <property type="protein sequence ID" value="KAF1991024.1"/>
    <property type="molecule type" value="Genomic_DNA"/>
</dbReference>
<proteinExistence type="predicted"/>
<evidence type="ECO:0000313" key="3">
    <source>
        <dbReference type="Proteomes" id="UP000800041"/>
    </source>
</evidence>
<dbReference type="Proteomes" id="UP000800041">
    <property type="component" value="Unassembled WGS sequence"/>
</dbReference>
<name>A0A6G1HD81_9PEZI</name>